<dbReference type="Pfam" id="PF06962">
    <property type="entry name" value="rRNA_methylase"/>
    <property type="match status" value="1"/>
</dbReference>
<keyword evidence="2" id="KW-1185">Reference proteome</keyword>
<proteinExistence type="predicted"/>
<dbReference type="SUPFAM" id="SSF53335">
    <property type="entry name" value="S-adenosyl-L-methionine-dependent methyltransferases"/>
    <property type="match status" value="1"/>
</dbReference>
<dbReference type="PANTHER" id="PTHR35276:SF1">
    <property type="entry name" value="TRNA (MNM(5)S(2)U34)-METHYLTRANSFERASE, CHLOROPLASTIC"/>
    <property type="match status" value="1"/>
</dbReference>
<dbReference type="EMBL" id="MBEW02000038">
    <property type="protein sequence ID" value="RDY20441.1"/>
    <property type="molecule type" value="Genomic_DNA"/>
</dbReference>
<reference evidence="1 2" key="1">
    <citation type="journal article" date="2016" name="Genome Announc.">
        <title>Draft Genome Sequence of Criibacterium bergeronii gen. nov., sp. nov., Strain CCRI-22567T, Isolated from a Vaginal Sample from a Woman with Bacterial Vaginosis.</title>
        <authorList>
            <person name="Maheux A.F."/>
            <person name="Berube E."/>
            <person name="Boudreau D.K."/>
            <person name="Raymond F."/>
            <person name="Corbeil J."/>
            <person name="Roy P.H."/>
            <person name="Boissinot M."/>
            <person name="Omar R.F."/>
        </authorList>
    </citation>
    <scope>NUCLEOTIDE SEQUENCE [LARGE SCALE GENOMIC DNA]</scope>
    <source>
        <strain evidence="1 2">CCRI-22567</strain>
    </source>
</reference>
<name>A0A371IIY3_9FIRM</name>
<comment type="caution">
    <text evidence="1">The sequence shown here is derived from an EMBL/GenBank/DDBJ whole genome shotgun (WGS) entry which is preliminary data.</text>
</comment>
<protein>
    <submittedName>
        <fullName evidence="1">Methyltransferase domain-containing protein</fullName>
    </submittedName>
</protein>
<dbReference type="Proteomes" id="UP000093352">
    <property type="component" value="Unassembled WGS sequence"/>
</dbReference>
<gene>
    <name evidence="1" type="ORF">BBG48_010020</name>
</gene>
<organism evidence="1 2">
    <name type="scientific">Criibacterium bergeronii</name>
    <dbReference type="NCBI Taxonomy" id="1871336"/>
    <lineage>
        <taxon>Bacteria</taxon>
        <taxon>Bacillati</taxon>
        <taxon>Bacillota</taxon>
        <taxon>Clostridia</taxon>
        <taxon>Peptostreptococcales</taxon>
        <taxon>Filifactoraceae</taxon>
        <taxon>Criibacterium</taxon>
    </lineage>
</organism>
<dbReference type="Gene3D" id="3.40.50.150">
    <property type="entry name" value="Vaccinia Virus protein VP39"/>
    <property type="match status" value="1"/>
</dbReference>
<accession>A0A371IIY3</accession>
<evidence type="ECO:0000313" key="1">
    <source>
        <dbReference type="EMBL" id="RDY20441.1"/>
    </source>
</evidence>
<keyword evidence="1" id="KW-0808">Transferase</keyword>
<evidence type="ECO:0000313" key="2">
    <source>
        <dbReference type="Proteomes" id="UP000093352"/>
    </source>
</evidence>
<dbReference type="PANTHER" id="PTHR35276">
    <property type="entry name" value="S-ADENOSYL-L-METHIONINE-DEPENDENT METHYLTRANSFERASES SUPERFAMILY PROTEIN"/>
    <property type="match status" value="1"/>
</dbReference>
<dbReference type="InterPro" id="IPR029063">
    <property type="entry name" value="SAM-dependent_MTases_sf"/>
</dbReference>
<dbReference type="GO" id="GO:0008168">
    <property type="term" value="F:methyltransferase activity"/>
    <property type="evidence" value="ECO:0007669"/>
    <property type="project" value="UniProtKB-KW"/>
</dbReference>
<dbReference type="AlphaFoldDB" id="A0A371IIY3"/>
<dbReference type="GO" id="GO:0032259">
    <property type="term" value="P:methylation"/>
    <property type="evidence" value="ECO:0007669"/>
    <property type="project" value="UniProtKB-KW"/>
</dbReference>
<sequence>MRLNNLIDIQNLIIKTYLSDVKVAIDATLGNGKDTINMLEMFGSEVKIYAFDIQQQAIDSAKSAIKPEYHKNVVFINDSHEYIDNYVTEKPELITFNLGYLPKSDHVIKTQSYTTLRALDKAVNMLKPGGLITIMFYVGHDNAREYNNLSEFVRILNPSTFKAIHINPVNQDQNAPKLVIIQKLEEKNETK</sequence>
<dbReference type="STRING" id="1871336.BBG48_05760"/>
<dbReference type="InterPro" id="IPR010719">
    <property type="entry name" value="MnmM_MeTrfase"/>
</dbReference>
<keyword evidence="1" id="KW-0489">Methyltransferase</keyword>
<dbReference type="RefSeq" id="WP_068911869.1">
    <property type="nucleotide sequence ID" value="NZ_MBEW02000038.1"/>
</dbReference>